<dbReference type="EMBL" id="PEYM01000098">
    <property type="protein sequence ID" value="PIS29178.1"/>
    <property type="molecule type" value="Genomic_DNA"/>
</dbReference>
<feature type="signal peptide" evidence="4">
    <location>
        <begin position="1"/>
        <end position="28"/>
    </location>
</feature>
<dbReference type="Gene3D" id="2.60.40.10">
    <property type="entry name" value="Immunoglobulins"/>
    <property type="match status" value="5"/>
</dbReference>
<dbReference type="Gene3D" id="2.60.40.4070">
    <property type="match status" value="1"/>
</dbReference>
<dbReference type="InterPro" id="IPR032812">
    <property type="entry name" value="SbsA_Ig"/>
</dbReference>
<dbReference type="PANTHER" id="PTHR46682:SF1">
    <property type="entry name" value="ADHESION G-PROTEIN COUPLED RECEPTOR V1"/>
    <property type="match status" value="1"/>
</dbReference>
<keyword evidence="3" id="KW-0106">Calcium</keyword>
<dbReference type="InterPro" id="IPR026444">
    <property type="entry name" value="Secre_tail"/>
</dbReference>
<keyword evidence="2" id="KW-0677">Repeat</keyword>
<dbReference type="CDD" id="cd00603">
    <property type="entry name" value="IPT_PCSR"/>
    <property type="match status" value="1"/>
</dbReference>
<dbReference type="SUPFAM" id="SSF81296">
    <property type="entry name" value="E set domains"/>
    <property type="match status" value="3"/>
</dbReference>
<dbReference type="Pfam" id="PF13205">
    <property type="entry name" value="Big_5"/>
    <property type="match status" value="1"/>
</dbReference>
<name>A0A2H0XYE9_UNCSA</name>
<evidence type="ECO:0000256" key="2">
    <source>
        <dbReference type="ARBA" id="ARBA00022737"/>
    </source>
</evidence>
<dbReference type="Proteomes" id="UP000231343">
    <property type="component" value="Unassembled WGS sequence"/>
</dbReference>
<organism evidence="7 8">
    <name type="scientific">Candidatus Saganbacteria bacterium CG08_land_8_20_14_0_20_45_16</name>
    <dbReference type="NCBI Taxonomy" id="2014293"/>
    <lineage>
        <taxon>Bacteria</taxon>
        <taxon>Bacillati</taxon>
        <taxon>Saganbacteria</taxon>
    </lineage>
</organism>
<dbReference type="InterPro" id="IPR002909">
    <property type="entry name" value="IPT_dom"/>
</dbReference>
<evidence type="ECO:0000256" key="4">
    <source>
        <dbReference type="SAM" id="SignalP"/>
    </source>
</evidence>
<evidence type="ECO:0000313" key="8">
    <source>
        <dbReference type="Proteomes" id="UP000231343"/>
    </source>
</evidence>
<dbReference type="Gene3D" id="2.60.40.1220">
    <property type="match status" value="1"/>
</dbReference>
<feature type="chain" id="PRO_5013675215" description="Calx-beta domain-containing protein" evidence="4">
    <location>
        <begin position="29"/>
        <end position="1284"/>
    </location>
</feature>
<evidence type="ECO:0000259" key="6">
    <source>
        <dbReference type="SMART" id="SM00429"/>
    </source>
</evidence>
<dbReference type="Pfam" id="PF03160">
    <property type="entry name" value="Calx-beta"/>
    <property type="match status" value="1"/>
</dbReference>
<evidence type="ECO:0000259" key="5">
    <source>
        <dbReference type="SMART" id="SM00237"/>
    </source>
</evidence>
<dbReference type="NCBIfam" id="TIGR04183">
    <property type="entry name" value="Por_Secre_tail"/>
    <property type="match status" value="1"/>
</dbReference>
<dbReference type="Gene3D" id="2.60.40.2030">
    <property type="match status" value="1"/>
</dbReference>
<keyword evidence="1 4" id="KW-0732">Signal</keyword>
<feature type="domain" description="IPT/TIG" evidence="6">
    <location>
        <begin position="796"/>
        <end position="877"/>
    </location>
</feature>
<comment type="caution">
    <text evidence="7">The sequence shown here is derived from an EMBL/GenBank/DDBJ whole genome shotgun (WGS) entry which is preliminary data.</text>
</comment>
<dbReference type="InterPro" id="IPR038081">
    <property type="entry name" value="CalX-like_sf"/>
</dbReference>
<sequence>MTYLKLKSMVRSLIVLGMILLCAATANAAYLSINAGADNNTIGAGGGRVYNQAGIGAGHELAVGSVIQYIYAGSDGAINPPATDGDKTGDDVILSTRSVGDDTVYLVFSHVAGQFYHSVTGTYTSGSPKVYVRAWNSSSIATATHYGNSALVDPAVNPSVPPLPTDVGLANFATTLTKPVAAATITRTPATVAVTITEGEDAADATFQVGNSGSASLSYTLTESATWITSIAPATGSVAVGAANNTHTIHFSTAALTTADSPYTANISIADTKATNSPQTVAVTVTVNAPAHGTLQFNPTTYTRSEDGTSATITVTRTGGTDGAVGVHYATSNGTATAGSDYTAASGDLSWAEGESASKTFTVTILNDTVAESDETVNLTLSAATGGATLGTHSATLTITDDGDVPLDVTPPTISETIPDNGETNVTLTQTISITFSEPMDIDSVSIACVPNPTGGFTAGTWSGGNRTVAFTHTTPFINSTAYDITVTGQDVAGNDLSGDTDFGFTTIAPDSPTIEHVYRKVGEAATTTDSWGYVYNNIDIKGHNFGDDPGSINRSTLQNHVTLAGLTIPTNQVYYWSDTSIVVGIPQTIEATNIVAGAKAVIVTHDTRTSNSLDFTVRPYIYGLVPDTGAVGDPVTINGTALGANIPNVAVSFNGTEATVSTVNHTSLVTEVPAGATSGPLTVTVNGQPSNTPSFTVVGATEPVVTGINPNQSEQGQTLTVTISGTNTNWSGDLASSVTFSGTGITVNSASATNATTVSANITIAAGATVGARTVTVTGASGSATFTVNAKTAPTPVISGVLPASAYVGQTIVINGANLGTQEGTSTITIGGVTGHPTAWGENQITLAVPAGVSGTAAIAITVNGVTGNTANLIITSGGVVIEDFEGGCVDNWEFDYTGDGTADSGYYVFENVADITPDDAHINTDLRQAAAAKHGSQGARVKYSYVGTDGSDWGGGWGAQLANTLNLDPYDTINFFVNWDGSENDVKLTLKDSKGTAYFTTISHLTLASTVNYGQIIRHKSDFAFDADDPANVTGTIDWGHIVSYNFAYITKNTSPSYHTLDSITAGSVNLGGTSEVQPIISGEVIVTSIDPSAAPAGAKFKAMGSGFGAAQGQSLLIFENQSSHKTYSVNVNTWSDTQIEAIVPTLAPAGVYTLKVAKIAISAGTIQAFESNAVGFQVTANAAGGGAATVFPNPFNPLSSVSNKANVTIAYSTGGAANIGIYIYDMTGRLVLHDTTTASQTTWNGKDTQGSYVGDGVYLIRIANEDTKGLIAKARVLVIKQ</sequence>
<dbReference type="GO" id="GO:0004930">
    <property type="term" value="F:G protein-coupled receptor activity"/>
    <property type="evidence" value="ECO:0007669"/>
    <property type="project" value="InterPro"/>
</dbReference>
<dbReference type="InterPro" id="IPR026919">
    <property type="entry name" value="ADGRV1"/>
</dbReference>
<proteinExistence type="predicted"/>
<evidence type="ECO:0000256" key="1">
    <source>
        <dbReference type="ARBA" id="ARBA00022729"/>
    </source>
</evidence>
<evidence type="ECO:0000313" key="7">
    <source>
        <dbReference type="EMBL" id="PIS29178.1"/>
    </source>
</evidence>
<dbReference type="SMART" id="SM00429">
    <property type="entry name" value="IPT"/>
    <property type="match status" value="2"/>
</dbReference>
<reference evidence="7 8" key="1">
    <citation type="submission" date="2017-09" db="EMBL/GenBank/DDBJ databases">
        <title>Depth-based differentiation of microbial function through sediment-hosted aquifers and enrichment of novel symbionts in the deep terrestrial subsurface.</title>
        <authorList>
            <person name="Probst A.J."/>
            <person name="Ladd B."/>
            <person name="Jarett J.K."/>
            <person name="Geller-Mcgrath D.E."/>
            <person name="Sieber C.M."/>
            <person name="Emerson J.B."/>
            <person name="Anantharaman K."/>
            <person name="Thomas B.C."/>
            <person name="Malmstrom R."/>
            <person name="Stieglmeier M."/>
            <person name="Klingl A."/>
            <person name="Woyke T."/>
            <person name="Ryan C.M."/>
            <person name="Banfield J.F."/>
        </authorList>
    </citation>
    <scope>NUCLEOTIDE SEQUENCE [LARGE SCALE GENOMIC DNA]</scope>
    <source>
        <strain evidence="7">CG08_land_8_20_14_0_20_45_16</strain>
    </source>
</reference>
<feature type="domain" description="Calx-beta" evidence="5">
    <location>
        <begin position="282"/>
        <end position="382"/>
    </location>
</feature>
<gene>
    <name evidence="7" type="ORF">COT42_06040</name>
</gene>
<dbReference type="InterPro" id="IPR003644">
    <property type="entry name" value="Calx_beta"/>
</dbReference>
<dbReference type="InterPro" id="IPR013783">
    <property type="entry name" value="Ig-like_fold"/>
</dbReference>
<evidence type="ECO:0000256" key="3">
    <source>
        <dbReference type="ARBA" id="ARBA00022837"/>
    </source>
</evidence>
<dbReference type="InterPro" id="IPR014756">
    <property type="entry name" value="Ig_E-set"/>
</dbReference>
<feature type="domain" description="IPT/TIG" evidence="6">
    <location>
        <begin position="619"/>
        <end position="699"/>
    </location>
</feature>
<dbReference type="Pfam" id="PF01833">
    <property type="entry name" value="TIG"/>
    <property type="match status" value="2"/>
</dbReference>
<evidence type="ECO:0008006" key="9">
    <source>
        <dbReference type="Google" id="ProtNLM"/>
    </source>
</evidence>
<dbReference type="SMART" id="SM00237">
    <property type="entry name" value="Calx_beta"/>
    <property type="match status" value="1"/>
</dbReference>
<dbReference type="PANTHER" id="PTHR46682">
    <property type="entry name" value="ADHESION G-PROTEIN COUPLED RECEPTOR V1"/>
    <property type="match status" value="1"/>
</dbReference>
<protein>
    <recommendedName>
        <fullName evidence="9">Calx-beta domain-containing protein</fullName>
    </recommendedName>
</protein>
<dbReference type="InterPro" id="IPR014755">
    <property type="entry name" value="Cu-Rt/internalin_Ig-like"/>
</dbReference>
<dbReference type="SUPFAM" id="SSF141072">
    <property type="entry name" value="CalX-like"/>
    <property type="match status" value="1"/>
</dbReference>
<dbReference type="GO" id="GO:0016020">
    <property type="term" value="C:membrane"/>
    <property type="evidence" value="ECO:0007669"/>
    <property type="project" value="InterPro"/>
</dbReference>
<accession>A0A2H0XYE9</accession>